<name>A0A2K2CBW6_POPTR</name>
<evidence type="ECO:0000313" key="3">
    <source>
        <dbReference type="Proteomes" id="UP000006729"/>
    </source>
</evidence>
<proteinExistence type="predicted"/>
<sequence>MFQFSGGNRENKRNKTTKCYLSFKLKTVVWYWKFLFIIIMIRGVISSMFQLPMTFELWIYRILINS</sequence>
<keyword evidence="1" id="KW-0812">Transmembrane</keyword>
<evidence type="ECO:0000313" key="2">
    <source>
        <dbReference type="EMBL" id="PNT59514.1"/>
    </source>
</evidence>
<dbReference type="AlphaFoldDB" id="A0A2K2CBW6"/>
<dbReference type="InParanoid" id="A0A2K2CBW6"/>
<dbReference type="Proteomes" id="UP000006729">
    <property type="component" value="Chromosome 1"/>
</dbReference>
<protein>
    <submittedName>
        <fullName evidence="2">Uncharacterized protein</fullName>
    </submittedName>
</protein>
<keyword evidence="1" id="KW-1133">Transmembrane helix</keyword>
<keyword evidence="3" id="KW-1185">Reference proteome</keyword>
<organism evidence="2 3">
    <name type="scientific">Populus trichocarpa</name>
    <name type="common">Western balsam poplar</name>
    <name type="synonym">Populus balsamifera subsp. trichocarpa</name>
    <dbReference type="NCBI Taxonomy" id="3694"/>
    <lineage>
        <taxon>Eukaryota</taxon>
        <taxon>Viridiplantae</taxon>
        <taxon>Streptophyta</taxon>
        <taxon>Embryophyta</taxon>
        <taxon>Tracheophyta</taxon>
        <taxon>Spermatophyta</taxon>
        <taxon>Magnoliopsida</taxon>
        <taxon>eudicotyledons</taxon>
        <taxon>Gunneridae</taxon>
        <taxon>Pentapetalae</taxon>
        <taxon>rosids</taxon>
        <taxon>fabids</taxon>
        <taxon>Malpighiales</taxon>
        <taxon>Salicaceae</taxon>
        <taxon>Saliceae</taxon>
        <taxon>Populus</taxon>
    </lineage>
</organism>
<evidence type="ECO:0000256" key="1">
    <source>
        <dbReference type="SAM" id="Phobius"/>
    </source>
</evidence>
<reference evidence="2 3" key="1">
    <citation type="journal article" date="2006" name="Science">
        <title>The genome of black cottonwood, Populus trichocarpa (Torr. &amp; Gray).</title>
        <authorList>
            <person name="Tuskan G.A."/>
            <person name="Difazio S."/>
            <person name="Jansson S."/>
            <person name="Bohlmann J."/>
            <person name="Grigoriev I."/>
            <person name="Hellsten U."/>
            <person name="Putnam N."/>
            <person name="Ralph S."/>
            <person name="Rombauts S."/>
            <person name="Salamov A."/>
            <person name="Schein J."/>
            <person name="Sterck L."/>
            <person name="Aerts A."/>
            <person name="Bhalerao R.R."/>
            <person name="Bhalerao R.P."/>
            <person name="Blaudez D."/>
            <person name="Boerjan W."/>
            <person name="Brun A."/>
            <person name="Brunner A."/>
            <person name="Busov V."/>
            <person name="Campbell M."/>
            <person name="Carlson J."/>
            <person name="Chalot M."/>
            <person name="Chapman J."/>
            <person name="Chen G.L."/>
            <person name="Cooper D."/>
            <person name="Coutinho P.M."/>
            <person name="Couturier J."/>
            <person name="Covert S."/>
            <person name="Cronk Q."/>
            <person name="Cunningham R."/>
            <person name="Davis J."/>
            <person name="Degroeve S."/>
            <person name="Dejardin A."/>
            <person name="Depamphilis C."/>
            <person name="Detter J."/>
            <person name="Dirks B."/>
            <person name="Dubchak I."/>
            <person name="Duplessis S."/>
            <person name="Ehlting J."/>
            <person name="Ellis B."/>
            <person name="Gendler K."/>
            <person name="Goodstein D."/>
            <person name="Gribskov M."/>
            <person name="Grimwood J."/>
            <person name="Groover A."/>
            <person name="Gunter L."/>
            <person name="Hamberger B."/>
            <person name="Heinze B."/>
            <person name="Helariutta Y."/>
            <person name="Henrissat B."/>
            <person name="Holligan D."/>
            <person name="Holt R."/>
            <person name="Huang W."/>
            <person name="Islam-Faridi N."/>
            <person name="Jones S."/>
            <person name="Jones-Rhoades M."/>
            <person name="Jorgensen R."/>
            <person name="Joshi C."/>
            <person name="Kangasjarvi J."/>
            <person name="Karlsson J."/>
            <person name="Kelleher C."/>
            <person name="Kirkpatrick R."/>
            <person name="Kirst M."/>
            <person name="Kohler A."/>
            <person name="Kalluri U."/>
            <person name="Larimer F."/>
            <person name="Leebens-Mack J."/>
            <person name="Leple J.C."/>
            <person name="Locascio P."/>
            <person name="Lou Y."/>
            <person name="Lucas S."/>
            <person name="Martin F."/>
            <person name="Montanini B."/>
            <person name="Napoli C."/>
            <person name="Nelson D.R."/>
            <person name="Nelson C."/>
            <person name="Nieminen K."/>
            <person name="Nilsson O."/>
            <person name="Pereda V."/>
            <person name="Peter G."/>
            <person name="Philippe R."/>
            <person name="Pilate G."/>
            <person name="Poliakov A."/>
            <person name="Razumovskaya J."/>
            <person name="Richardson P."/>
            <person name="Rinaldi C."/>
            <person name="Ritland K."/>
            <person name="Rouze P."/>
            <person name="Ryaboy D."/>
            <person name="Schmutz J."/>
            <person name="Schrader J."/>
            <person name="Segerman B."/>
            <person name="Shin H."/>
            <person name="Siddiqui A."/>
            <person name="Sterky F."/>
            <person name="Terry A."/>
            <person name="Tsai C.J."/>
            <person name="Uberbacher E."/>
            <person name="Unneberg P."/>
            <person name="Vahala J."/>
            <person name="Wall K."/>
            <person name="Wessler S."/>
            <person name="Yang G."/>
            <person name="Yin T."/>
            <person name="Douglas C."/>
            <person name="Marra M."/>
            <person name="Sandberg G."/>
            <person name="Van de Peer Y."/>
            <person name="Rokhsar D."/>
        </authorList>
    </citation>
    <scope>NUCLEOTIDE SEQUENCE [LARGE SCALE GENOMIC DNA]</scope>
    <source>
        <strain evidence="3">cv. Nisqually</strain>
    </source>
</reference>
<dbReference type="EMBL" id="CM009290">
    <property type="protein sequence ID" value="PNT59514.1"/>
    <property type="molecule type" value="Genomic_DNA"/>
</dbReference>
<feature type="transmembrane region" description="Helical" evidence="1">
    <location>
        <begin position="30"/>
        <end position="51"/>
    </location>
</feature>
<gene>
    <name evidence="2" type="ORF">POPTR_001G414100</name>
</gene>
<accession>A0A2K2CBW6</accession>
<keyword evidence="1" id="KW-0472">Membrane</keyword>